<dbReference type="RefSeq" id="WP_343814976.1">
    <property type="nucleotide sequence ID" value="NZ_BAAAFA010000002.1"/>
</dbReference>
<comment type="caution">
    <text evidence="2">The sequence shown here is derived from an EMBL/GenBank/DDBJ whole genome shotgun (WGS) entry which is preliminary data.</text>
</comment>
<feature type="signal peptide" evidence="1">
    <location>
        <begin position="1"/>
        <end position="18"/>
    </location>
</feature>
<keyword evidence="1" id="KW-0732">Signal</keyword>
<feature type="chain" id="PRO_5046611487" description="Carboxypeptidase regulatory-like domain-containing protein" evidence="1">
    <location>
        <begin position="19"/>
        <end position="101"/>
    </location>
</feature>
<dbReference type="EMBL" id="BAAAFA010000002">
    <property type="protein sequence ID" value="GAA0812567.1"/>
    <property type="molecule type" value="Genomic_DNA"/>
</dbReference>
<evidence type="ECO:0000256" key="1">
    <source>
        <dbReference type="SAM" id="SignalP"/>
    </source>
</evidence>
<dbReference type="Proteomes" id="UP001500021">
    <property type="component" value="Unassembled WGS sequence"/>
</dbReference>
<organism evidence="2 3">
    <name type="scientific">Colwellia asteriadis</name>
    <dbReference type="NCBI Taxonomy" id="517723"/>
    <lineage>
        <taxon>Bacteria</taxon>
        <taxon>Pseudomonadati</taxon>
        <taxon>Pseudomonadota</taxon>
        <taxon>Gammaproteobacteria</taxon>
        <taxon>Alteromonadales</taxon>
        <taxon>Colwelliaceae</taxon>
        <taxon>Colwellia</taxon>
    </lineage>
</organism>
<evidence type="ECO:0000313" key="2">
    <source>
        <dbReference type="EMBL" id="GAA0812567.1"/>
    </source>
</evidence>
<evidence type="ECO:0008006" key="4">
    <source>
        <dbReference type="Google" id="ProtNLM"/>
    </source>
</evidence>
<accession>A0ABN1L3S5</accession>
<name>A0ABN1L3S5_9GAMM</name>
<proteinExistence type="predicted"/>
<protein>
    <recommendedName>
        <fullName evidence="4">Carboxypeptidase regulatory-like domain-containing protein</fullName>
    </recommendedName>
</protein>
<evidence type="ECO:0000313" key="3">
    <source>
        <dbReference type="Proteomes" id="UP001500021"/>
    </source>
</evidence>
<gene>
    <name evidence="2" type="ORF">GCM10009111_06700</name>
</gene>
<reference evidence="2 3" key="1">
    <citation type="journal article" date="2019" name="Int. J. Syst. Evol. Microbiol.">
        <title>The Global Catalogue of Microorganisms (GCM) 10K type strain sequencing project: providing services to taxonomists for standard genome sequencing and annotation.</title>
        <authorList>
            <consortium name="The Broad Institute Genomics Platform"/>
            <consortium name="The Broad Institute Genome Sequencing Center for Infectious Disease"/>
            <person name="Wu L."/>
            <person name="Ma J."/>
        </authorList>
    </citation>
    <scope>NUCLEOTIDE SEQUENCE [LARGE SCALE GENOMIC DNA]</scope>
    <source>
        <strain evidence="2 3">JCM 15608</strain>
    </source>
</reference>
<keyword evidence="3" id="KW-1185">Reference proteome</keyword>
<sequence length="101" mass="10993">MIKLATLLFGLLTFAAQAHFPLLNCQLTAQQQQLSCVAGYSDGSLAGKVTLNVFNYDEEPLLSINTASDGSITFTPPKGEYYIVFDPGHESPAEFDYAELN</sequence>